<dbReference type="InterPro" id="IPR000467">
    <property type="entry name" value="G_patch_dom"/>
</dbReference>
<dbReference type="SUPFAM" id="SSF48403">
    <property type="entry name" value="Ankyrin repeat"/>
    <property type="match status" value="1"/>
</dbReference>
<organism evidence="4 5">
    <name type="scientific">Cryptotermes secundus</name>
    <dbReference type="NCBI Taxonomy" id="105785"/>
    <lineage>
        <taxon>Eukaryota</taxon>
        <taxon>Metazoa</taxon>
        <taxon>Ecdysozoa</taxon>
        <taxon>Arthropoda</taxon>
        <taxon>Hexapoda</taxon>
        <taxon>Insecta</taxon>
        <taxon>Pterygota</taxon>
        <taxon>Neoptera</taxon>
        <taxon>Polyneoptera</taxon>
        <taxon>Dictyoptera</taxon>
        <taxon>Blattodea</taxon>
        <taxon>Blattoidea</taxon>
        <taxon>Termitoidae</taxon>
        <taxon>Kalotermitidae</taxon>
        <taxon>Cryptotermitinae</taxon>
        <taxon>Cryptotermes</taxon>
    </lineage>
</organism>
<dbReference type="PROSITE" id="PS50174">
    <property type="entry name" value="G_PATCH"/>
    <property type="match status" value="1"/>
</dbReference>
<dbReference type="PROSITE" id="PS50088">
    <property type="entry name" value="ANK_REPEAT"/>
    <property type="match status" value="1"/>
</dbReference>
<dbReference type="InParanoid" id="A0A2J7R3P7"/>
<dbReference type="FunCoup" id="A0A2J7R3P7">
    <property type="interactions" value="124"/>
</dbReference>
<dbReference type="Pfam" id="PF12796">
    <property type="entry name" value="Ank_2"/>
    <property type="match status" value="1"/>
</dbReference>
<feature type="region of interest" description="Disordered" evidence="2">
    <location>
        <begin position="303"/>
        <end position="340"/>
    </location>
</feature>
<dbReference type="InterPro" id="IPR002110">
    <property type="entry name" value="Ankyrin_rpt"/>
</dbReference>
<keyword evidence="5" id="KW-1185">Reference proteome</keyword>
<dbReference type="SMART" id="SM00248">
    <property type="entry name" value="ANK"/>
    <property type="match status" value="3"/>
</dbReference>
<dbReference type="InterPro" id="IPR036770">
    <property type="entry name" value="Ankyrin_rpt-contain_sf"/>
</dbReference>
<dbReference type="EMBL" id="NEVH01007818">
    <property type="protein sequence ID" value="PNF35464.1"/>
    <property type="molecule type" value="Genomic_DNA"/>
</dbReference>
<dbReference type="OrthoDB" id="4735278at2759"/>
<dbReference type="AlphaFoldDB" id="A0A2J7R3P7"/>
<dbReference type="Pfam" id="PF01585">
    <property type="entry name" value="G-patch"/>
    <property type="match status" value="1"/>
</dbReference>
<comment type="caution">
    <text evidence="4">The sequence shown here is derived from an EMBL/GenBank/DDBJ whole genome shotgun (WGS) entry which is preliminary data.</text>
</comment>
<dbReference type="Gene3D" id="1.25.40.20">
    <property type="entry name" value="Ankyrin repeat-containing domain"/>
    <property type="match status" value="1"/>
</dbReference>
<dbReference type="SMART" id="SM00443">
    <property type="entry name" value="G_patch"/>
    <property type="match status" value="1"/>
</dbReference>
<keyword evidence="1" id="KW-0040">ANK repeat</keyword>
<dbReference type="STRING" id="105785.A0A2J7R3P7"/>
<accession>A0A2J7R3P7</accession>
<evidence type="ECO:0000259" key="3">
    <source>
        <dbReference type="PROSITE" id="PS50174"/>
    </source>
</evidence>
<evidence type="ECO:0000313" key="5">
    <source>
        <dbReference type="Proteomes" id="UP000235965"/>
    </source>
</evidence>
<gene>
    <name evidence="4" type="ORF">B7P43_G04117</name>
</gene>
<evidence type="ECO:0000256" key="1">
    <source>
        <dbReference type="PROSITE-ProRule" id="PRU00023"/>
    </source>
</evidence>
<name>A0A2J7R3P7_9NEOP</name>
<feature type="repeat" description="ANK" evidence="1">
    <location>
        <begin position="130"/>
        <end position="162"/>
    </location>
</feature>
<proteinExistence type="predicted"/>
<dbReference type="PANTHER" id="PTHR20923">
    <property type="entry name" value="BAT4 PROTEIN-RELATED"/>
    <property type="match status" value="1"/>
</dbReference>
<dbReference type="InterPro" id="IPR039146">
    <property type="entry name" value="GPANK1"/>
</dbReference>
<sequence length="340" mass="38087">MALHPDWKAPSTVDFSWKQFVREGCSQIEEDTKNKKVKSGNHLTGQEAKYIYEEIVGSDIYPENKPTISSGHSKKTSACVNSVEPCVRIKKSQDRARLVNALMREAQRNRVAEVTALLSACCSVNVTDQYGWTALMSAACAGAVEVVKFLISCGADVSLRDKSGNTCLSLARRNGHHEVVQAITEGHRQTEAESQPSQTRHVEFYCESCKQNFHSTSREQHATSTVHLFSSRPQVAVPTMYGIPTSNKGYQILLKRGWDREKGLGPDGSGHKFPLKTVLKCDRKGFGADTKEKARVTHFKPHAFPVEQKTNTGSRRKREALRNKERRKEQALRRELGDML</sequence>
<dbReference type="GO" id="GO:0003676">
    <property type="term" value="F:nucleic acid binding"/>
    <property type="evidence" value="ECO:0007669"/>
    <property type="project" value="InterPro"/>
</dbReference>
<dbReference type="Proteomes" id="UP000235965">
    <property type="component" value="Unassembled WGS sequence"/>
</dbReference>
<protein>
    <submittedName>
        <fullName evidence="4">G patch domain and ankyrin repeat-containing protein 1-like protein</fullName>
    </submittedName>
</protein>
<evidence type="ECO:0000313" key="4">
    <source>
        <dbReference type="EMBL" id="PNF35464.1"/>
    </source>
</evidence>
<feature type="domain" description="G-patch" evidence="3">
    <location>
        <begin position="245"/>
        <end position="291"/>
    </location>
</feature>
<feature type="compositionally biased region" description="Basic and acidic residues" evidence="2">
    <location>
        <begin position="320"/>
        <end position="340"/>
    </location>
</feature>
<dbReference type="PANTHER" id="PTHR20923:SF1">
    <property type="entry name" value="G PATCH DOMAIN AND ANKYRIN REPEAT-CONTAINING PROTEIN 1"/>
    <property type="match status" value="1"/>
</dbReference>
<dbReference type="PROSITE" id="PS50297">
    <property type="entry name" value="ANK_REP_REGION"/>
    <property type="match status" value="1"/>
</dbReference>
<reference evidence="4 5" key="1">
    <citation type="submission" date="2017-12" db="EMBL/GenBank/DDBJ databases">
        <title>Hemimetabolous genomes reveal molecular basis of termite eusociality.</title>
        <authorList>
            <person name="Harrison M.C."/>
            <person name="Jongepier E."/>
            <person name="Robertson H.M."/>
            <person name="Arning N."/>
            <person name="Bitard-Feildel T."/>
            <person name="Chao H."/>
            <person name="Childers C.P."/>
            <person name="Dinh H."/>
            <person name="Doddapaneni H."/>
            <person name="Dugan S."/>
            <person name="Gowin J."/>
            <person name="Greiner C."/>
            <person name="Han Y."/>
            <person name="Hu H."/>
            <person name="Hughes D.S.T."/>
            <person name="Huylmans A.-K."/>
            <person name="Kemena C."/>
            <person name="Kremer L.P.M."/>
            <person name="Lee S.L."/>
            <person name="Lopez-Ezquerra A."/>
            <person name="Mallet L."/>
            <person name="Monroy-Kuhn J.M."/>
            <person name="Moser A."/>
            <person name="Murali S.C."/>
            <person name="Muzny D.M."/>
            <person name="Otani S."/>
            <person name="Piulachs M.-D."/>
            <person name="Poelchau M."/>
            <person name="Qu J."/>
            <person name="Schaub F."/>
            <person name="Wada-Katsumata A."/>
            <person name="Worley K.C."/>
            <person name="Xie Q."/>
            <person name="Ylla G."/>
            <person name="Poulsen M."/>
            <person name="Gibbs R.A."/>
            <person name="Schal C."/>
            <person name="Richards S."/>
            <person name="Belles X."/>
            <person name="Korb J."/>
            <person name="Bornberg-Bauer E."/>
        </authorList>
    </citation>
    <scope>NUCLEOTIDE SEQUENCE [LARGE SCALE GENOMIC DNA]</scope>
    <source>
        <tissue evidence="4">Whole body</tissue>
    </source>
</reference>
<evidence type="ECO:0000256" key="2">
    <source>
        <dbReference type="SAM" id="MobiDB-lite"/>
    </source>
</evidence>